<evidence type="ECO:0000313" key="2">
    <source>
        <dbReference type="Proteomes" id="UP001295423"/>
    </source>
</evidence>
<gene>
    <name evidence="1" type="ORF">CYCCA115_LOCUS8826</name>
</gene>
<dbReference type="InterPro" id="IPR026906">
    <property type="entry name" value="LRR_5"/>
</dbReference>
<dbReference type="InterPro" id="IPR032675">
    <property type="entry name" value="LRR_dom_sf"/>
</dbReference>
<organism evidence="1 2">
    <name type="scientific">Cylindrotheca closterium</name>
    <dbReference type="NCBI Taxonomy" id="2856"/>
    <lineage>
        <taxon>Eukaryota</taxon>
        <taxon>Sar</taxon>
        <taxon>Stramenopiles</taxon>
        <taxon>Ochrophyta</taxon>
        <taxon>Bacillariophyta</taxon>
        <taxon>Bacillariophyceae</taxon>
        <taxon>Bacillariophycidae</taxon>
        <taxon>Bacillariales</taxon>
        <taxon>Bacillariaceae</taxon>
        <taxon>Cylindrotheca</taxon>
    </lineage>
</organism>
<dbReference type="AlphaFoldDB" id="A0AAD2FJW7"/>
<dbReference type="PANTHER" id="PTHR45661:SF3">
    <property type="entry name" value="IG-LIKE DOMAIN-CONTAINING PROTEIN"/>
    <property type="match status" value="1"/>
</dbReference>
<evidence type="ECO:0000313" key="1">
    <source>
        <dbReference type="EMBL" id="CAJ1944315.1"/>
    </source>
</evidence>
<protein>
    <submittedName>
        <fullName evidence="1">Uncharacterized protein</fullName>
    </submittedName>
</protein>
<dbReference type="Pfam" id="PF13306">
    <property type="entry name" value="LRR_5"/>
    <property type="match status" value="2"/>
</dbReference>
<sequence length="540" mass="61732">MNRNRDNMFSIGSDEMKPKNVVVFRQNTPSLWKRKSTPEQRLLHSLITSGEAHIHIDPSVQHLERHIFADMQGLVEVIDKSNGRLKSLGAMTFKGCLNLRNVHLKSPLIKFIPNGAFLQCRRLTTIELPSSILRLEQSAFSCCTALKHIQIPPKVVQVQKRAFYRCKRLETIGWPEMLFEISADTLFGCQALVNVQLPSSVQTIRERAFAGCSSLVFLGLPEGLYSIETSAFEGCRSMVILKLPTSLAEIQTHAFEDCSELMSIEVCGNTMCRLEVHFYGFEGCASLIHLSTPQNLHLNIDCFGERPNFSCGKLMDDPTPRFESLPMHEWCYHQVYFPLSSILHEISNLSGQEVSPMMMQHDRLGMTPFHILALSSRPDKALFECFIDKLSLNKEVLLKQDNLDFTPLDYLFRNPSNESRESLSYLAKLLVNDRIEGLTLKRWRDELSGMLTVFLHLDKAEQTRARFRTFLRHISTKEHQEVLSILECAVWKVKLIDVTMNLKNTANEYVDRHFCRVSCGVEGVISNVLPFLERPDKLTH</sequence>
<comment type="caution">
    <text evidence="1">The sequence shown here is derived from an EMBL/GenBank/DDBJ whole genome shotgun (WGS) entry which is preliminary data.</text>
</comment>
<proteinExistence type="predicted"/>
<dbReference type="Proteomes" id="UP001295423">
    <property type="component" value="Unassembled WGS sequence"/>
</dbReference>
<dbReference type="SUPFAM" id="SSF52058">
    <property type="entry name" value="L domain-like"/>
    <property type="match status" value="1"/>
</dbReference>
<reference evidence="1" key="1">
    <citation type="submission" date="2023-08" db="EMBL/GenBank/DDBJ databases">
        <authorList>
            <person name="Audoor S."/>
            <person name="Bilcke G."/>
        </authorList>
    </citation>
    <scope>NUCLEOTIDE SEQUENCE</scope>
</reference>
<keyword evidence="2" id="KW-1185">Reference proteome</keyword>
<dbReference type="EMBL" id="CAKOGP040001224">
    <property type="protein sequence ID" value="CAJ1944315.1"/>
    <property type="molecule type" value="Genomic_DNA"/>
</dbReference>
<dbReference type="InterPro" id="IPR053139">
    <property type="entry name" value="Surface_bspA-like"/>
</dbReference>
<name>A0AAD2FJW7_9STRA</name>
<dbReference type="PANTHER" id="PTHR45661">
    <property type="entry name" value="SURFACE ANTIGEN"/>
    <property type="match status" value="1"/>
</dbReference>
<accession>A0AAD2FJW7</accession>
<dbReference type="Gene3D" id="3.80.10.10">
    <property type="entry name" value="Ribonuclease Inhibitor"/>
    <property type="match status" value="2"/>
</dbReference>